<evidence type="ECO:0000256" key="8">
    <source>
        <dbReference type="ARBA" id="ARBA00038436"/>
    </source>
</evidence>
<dbReference type="PANTHER" id="PTHR35011:SF10">
    <property type="entry name" value="TRAP TRANSPORTER SMALL PERMEASE PROTEIN"/>
    <property type="match status" value="1"/>
</dbReference>
<name>A0A917V8C2_9HYPH</name>
<evidence type="ECO:0000256" key="3">
    <source>
        <dbReference type="ARBA" id="ARBA00022475"/>
    </source>
</evidence>
<evidence type="ECO:0000256" key="2">
    <source>
        <dbReference type="ARBA" id="ARBA00022448"/>
    </source>
</evidence>
<gene>
    <name evidence="11" type="ORF">GCM10011322_40170</name>
</gene>
<reference evidence="11 12" key="1">
    <citation type="journal article" date="2014" name="Int. J. Syst. Evol. Microbiol.">
        <title>Complete genome sequence of Corynebacterium casei LMG S-19264T (=DSM 44701T), isolated from a smear-ripened cheese.</title>
        <authorList>
            <consortium name="US DOE Joint Genome Institute (JGI-PGF)"/>
            <person name="Walter F."/>
            <person name="Albersmeier A."/>
            <person name="Kalinowski J."/>
            <person name="Ruckert C."/>
        </authorList>
    </citation>
    <scope>NUCLEOTIDE SEQUENCE [LARGE SCALE GENOMIC DNA]</scope>
    <source>
        <strain evidence="11 12">CGMCC 1.9161</strain>
    </source>
</reference>
<keyword evidence="3" id="KW-1003">Cell membrane</keyword>
<keyword evidence="2 9" id="KW-0813">Transport</keyword>
<keyword evidence="12" id="KW-1185">Reference proteome</keyword>
<dbReference type="GO" id="GO:0015740">
    <property type="term" value="P:C4-dicarboxylate transport"/>
    <property type="evidence" value="ECO:0007669"/>
    <property type="project" value="TreeGrafter"/>
</dbReference>
<evidence type="ECO:0000313" key="12">
    <source>
        <dbReference type="Proteomes" id="UP000600449"/>
    </source>
</evidence>
<dbReference type="GO" id="GO:0005886">
    <property type="term" value="C:plasma membrane"/>
    <property type="evidence" value="ECO:0007669"/>
    <property type="project" value="UniProtKB-SubCell"/>
</dbReference>
<keyword evidence="7 9" id="KW-0472">Membrane</keyword>
<feature type="domain" description="Tripartite ATP-independent periplasmic transporters DctQ component" evidence="10">
    <location>
        <begin position="24"/>
        <end position="157"/>
    </location>
</feature>
<comment type="function">
    <text evidence="9">Part of the tripartite ATP-independent periplasmic (TRAP) transport system.</text>
</comment>
<evidence type="ECO:0000256" key="1">
    <source>
        <dbReference type="ARBA" id="ARBA00004429"/>
    </source>
</evidence>
<proteinExistence type="inferred from homology"/>
<keyword evidence="5 9" id="KW-0812">Transmembrane</keyword>
<feature type="transmembrane region" description="Helical" evidence="9">
    <location>
        <begin position="87"/>
        <end position="108"/>
    </location>
</feature>
<dbReference type="AlphaFoldDB" id="A0A917V8C2"/>
<comment type="subunit">
    <text evidence="9">The complex comprises the extracytoplasmic solute receptor protein and the two transmembrane proteins.</text>
</comment>
<comment type="caution">
    <text evidence="11">The sequence shown here is derived from an EMBL/GenBank/DDBJ whole genome shotgun (WGS) entry which is preliminary data.</text>
</comment>
<feature type="transmembrane region" description="Helical" evidence="9">
    <location>
        <begin position="48"/>
        <end position="66"/>
    </location>
</feature>
<keyword evidence="6 9" id="KW-1133">Transmembrane helix</keyword>
<dbReference type="GO" id="GO:0022857">
    <property type="term" value="F:transmembrane transporter activity"/>
    <property type="evidence" value="ECO:0007669"/>
    <property type="project" value="UniProtKB-UniRule"/>
</dbReference>
<accession>A0A917V8C2</accession>
<evidence type="ECO:0000256" key="5">
    <source>
        <dbReference type="ARBA" id="ARBA00022692"/>
    </source>
</evidence>
<keyword evidence="4 9" id="KW-0997">Cell inner membrane</keyword>
<dbReference type="InterPro" id="IPR007387">
    <property type="entry name" value="TRAP_DctQ"/>
</dbReference>
<comment type="subcellular location">
    <subcellularLocation>
        <location evidence="1 9">Cell inner membrane</location>
        <topology evidence="1 9">Multi-pass membrane protein</topology>
    </subcellularLocation>
</comment>
<dbReference type="PANTHER" id="PTHR35011">
    <property type="entry name" value="2,3-DIKETO-L-GULONATE TRAP TRANSPORTER SMALL PERMEASE PROTEIN YIAM"/>
    <property type="match status" value="1"/>
</dbReference>
<evidence type="ECO:0000256" key="9">
    <source>
        <dbReference type="RuleBase" id="RU369079"/>
    </source>
</evidence>
<dbReference type="Pfam" id="PF04290">
    <property type="entry name" value="DctQ"/>
    <property type="match status" value="1"/>
</dbReference>
<evidence type="ECO:0000259" key="10">
    <source>
        <dbReference type="Pfam" id="PF04290"/>
    </source>
</evidence>
<dbReference type="Proteomes" id="UP000600449">
    <property type="component" value="Unassembled WGS sequence"/>
</dbReference>
<organism evidence="11 12">
    <name type="scientific">Salinarimonas ramus</name>
    <dbReference type="NCBI Taxonomy" id="690164"/>
    <lineage>
        <taxon>Bacteria</taxon>
        <taxon>Pseudomonadati</taxon>
        <taxon>Pseudomonadota</taxon>
        <taxon>Alphaproteobacteria</taxon>
        <taxon>Hyphomicrobiales</taxon>
        <taxon>Salinarimonadaceae</taxon>
        <taxon>Salinarimonas</taxon>
    </lineage>
</organism>
<dbReference type="InterPro" id="IPR055348">
    <property type="entry name" value="DctQ"/>
</dbReference>
<evidence type="ECO:0000313" key="11">
    <source>
        <dbReference type="EMBL" id="GGK49135.1"/>
    </source>
</evidence>
<comment type="similarity">
    <text evidence="8 9">Belongs to the TRAP transporter small permease family.</text>
</comment>
<dbReference type="EMBL" id="BMMF01000014">
    <property type="protein sequence ID" value="GGK49135.1"/>
    <property type="molecule type" value="Genomic_DNA"/>
</dbReference>
<evidence type="ECO:0000256" key="4">
    <source>
        <dbReference type="ARBA" id="ARBA00022519"/>
    </source>
</evidence>
<dbReference type="RefSeq" id="WP_188915056.1">
    <property type="nucleotide sequence ID" value="NZ_BMMF01000014.1"/>
</dbReference>
<feature type="transmembrane region" description="Helical" evidence="9">
    <location>
        <begin position="12"/>
        <end position="33"/>
    </location>
</feature>
<sequence length="171" mass="17759">MITKAVDVTAKALLVFASLLAFSLCFLVVADVVGRSLFSTPVQGTPEIVSSAIVVICYLMATHAVLSGGMMEVTLVTGAVPAPVRAVLVFVACLLGALLFGIIAWGGLDRFVQAWVAGSYEGEGALRVPTWPARLSVFVGSALCCVAYVLIAFRGARDALAGRAIASPPHH</sequence>
<evidence type="ECO:0000256" key="6">
    <source>
        <dbReference type="ARBA" id="ARBA00022989"/>
    </source>
</evidence>
<evidence type="ECO:0000256" key="7">
    <source>
        <dbReference type="ARBA" id="ARBA00023136"/>
    </source>
</evidence>
<protein>
    <recommendedName>
        <fullName evidence="9">TRAP transporter small permease protein</fullName>
    </recommendedName>
</protein>
<feature type="transmembrane region" description="Helical" evidence="9">
    <location>
        <begin position="135"/>
        <end position="153"/>
    </location>
</feature>